<organism evidence="1">
    <name type="scientific">marine sediment metagenome</name>
    <dbReference type="NCBI Taxonomy" id="412755"/>
    <lineage>
        <taxon>unclassified sequences</taxon>
        <taxon>metagenomes</taxon>
        <taxon>ecological metagenomes</taxon>
    </lineage>
</organism>
<name>A0A0F9I8F3_9ZZZZ</name>
<protein>
    <submittedName>
        <fullName evidence="1">Uncharacterized protein</fullName>
    </submittedName>
</protein>
<sequence length="160" mass="18015">MVHRGSLSDFWRLDASDDRVRELTSVLRGSDSLIGVMGSGVRAVWSTNGQSQTWWVRTKQGKPAEMRVFLDYLPLRELIPPFQGEAVDEVIGYAAHEGGHCLWSSEDSKDEVERLLAGRVLGRVVTPLPQRVEEVLRVSNILEDAFIDYHVGEQWPVLGE</sequence>
<evidence type="ECO:0000313" key="1">
    <source>
        <dbReference type="EMBL" id="KKL83692.1"/>
    </source>
</evidence>
<gene>
    <name evidence="1" type="ORF">LCGC14_1972170</name>
</gene>
<dbReference type="AlphaFoldDB" id="A0A0F9I8F3"/>
<dbReference type="EMBL" id="LAZR01021911">
    <property type="protein sequence ID" value="KKL83692.1"/>
    <property type="molecule type" value="Genomic_DNA"/>
</dbReference>
<proteinExistence type="predicted"/>
<comment type="caution">
    <text evidence="1">The sequence shown here is derived from an EMBL/GenBank/DDBJ whole genome shotgun (WGS) entry which is preliminary data.</text>
</comment>
<reference evidence="1" key="1">
    <citation type="journal article" date="2015" name="Nature">
        <title>Complex archaea that bridge the gap between prokaryotes and eukaryotes.</title>
        <authorList>
            <person name="Spang A."/>
            <person name="Saw J.H."/>
            <person name="Jorgensen S.L."/>
            <person name="Zaremba-Niedzwiedzka K."/>
            <person name="Martijn J."/>
            <person name="Lind A.E."/>
            <person name="van Eijk R."/>
            <person name="Schleper C."/>
            <person name="Guy L."/>
            <person name="Ettema T.J."/>
        </authorList>
    </citation>
    <scope>NUCLEOTIDE SEQUENCE</scope>
</reference>
<accession>A0A0F9I8F3</accession>
<feature type="non-terminal residue" evidence="1">
    <location>
        <position position="160"/>
    </location>
</feature>